<evidence type="ECO:0000313" key="1">
    <source>
        <dbReference type="EMBL" id="GFH29621.1"/>
    </source>
</evidence>
<gene>
    <name evidence="1" type="ORF">HaLaN_28310</name>
</gene>
<evidence type="ECO:0000313" key="2">
    <source>
        <dbReference type="Proteomes" id="UP000485058"/>
    </source>
</evidence>
<name>A0A6A0ABI1_HAELA</name>
<protein>
    <submittedName>
        <fullName evidence="1">Uncharacterized protein</fullName>
    </submittedName>
</protein>
<keyword evidence="2" id="KW-1185">Reference proteome</keyword>
<organism evidence="1 2">
    <name type="scientific">Haematococcus lacustris</name>
    <name type="common">Green alga</name>
    <name type="synonym">Haematococcus pluvialis</name>
    <dbReference type="NCBI Taxonomy" id="44745"/>
    <lineage>
        <taxon>Eukaryota</taxon>
        <taxon>Viridiplantae</taxon>
        <taxon>Chlorophyta</taxon>
        <taxon>core chlorophytes</taxon>
        <taxon>Chlorophyceae</taxon>
        <taxon>CS clade</taxon>
        <taxon>Chlamydomonadales</taxon>
        <taxon>Haematococcaceae</taxon>
        <taxon>Haematococcus</taxon>
    </lineage>
</organism>
<dbReference type="AlphaFoldDB" id="A0A6A0ABI1"/>
<comment type="caution">
    <text evidence="1">The sequence shown here is derived from an EMBL/GenBank/DDBJ whole genome shotgun (WGS) entry which is preliminary data.</text>
</comment>
<accession>A0A6A0ABI1</accession>
<reference evidence="1 2" key="1">
    <citation type="submission" date="2020-02" db="EMBL/GenBank/DDBJ databases">
        <title>Draft genome sequence of Haematococcus lacustris strain NIES-144.</title>
        <authorList>
            <person name="Morimoto D."/>
            <person name="Nakagawa S."/>
            <person name="Yoshida T."/>
            <person name="Sawayama S."/>
        </authorList>
    </citation>
    <scope>NUCLEOTIDE SEQUENCE [LARGE SCALE GENOMIC DNA]</scope>
    <source>
        <strain evidence="1 2">NIES-144</strain>
    </source>
</reference>
<sequence length="131" mass="13861">MQNCCKPGPRSSHSEVEAENIPVGSSWHKWCQVCNGSVWALTWATTCAVFILFGARAKTADAIRERSAAVLRTVAKGVAGGGWMKSRQVVAMNTVNAPRKFQAYSFTSELAQAGPGAGFAAALHGRGRGHG</sequence>
<dbReference type="EMBL" id="BLLF01004441">
    <property type="protein sequence ID" value="GFH29621.1"/>
    <property type="molecule type" value="Genomic_DNA"/>
</dbReference>
<proteinExistence type="predicted"/>
<dbReference type="Proteomes" id="UP000485058">
    <property type="component" value="Unassembled WGS sequence"/>
</dbReference>